<name>A0AAU8FHG1_9BACT</name>
<evidence type="ECO:0000313" key="1">
    <source>
        <dbReference type="EMBL" id="XCH23358.1"/>
    </source>
</evidence>
<dbReference type="EMBL" id="CP159289">
    <property type="protein sequence ID" value="XCH23358.1"/>
    <property type="molecule type" value="Genomic_DNA"/>
</dbReference>
<proteinExistence type="predicted"/>
<reference evidence="1" key="1">
    <citation type="submission" date="2024-06" db="EMBL/GenBank/DDBJ databases">
        <title>Sequencing and assembly of the genome of Dyadobacter sp. strain 676, a symbiont of Cyamopsis tetragonoloba.</title>
        <authorList>
            <person name="Guro P."/>
            <person name="Sazanova A."/>
            <person name="Kuznetsova I."/>
            <person name="Belimov A."/>
            <person name="Safronova V."/>
        </authorList>
    </citation>
    <scope>NUCLEOTIDE SEQUENCE</scope>
    <source>
        <strain evidence="1">676</strain>
    </source>
</reference>
<sequence length="361" mass="41672">MAINFLYIDDEPEKAKGFVKLLNDGETLTFHVAQPQSWDATKKDLVERQGLNEYDGLLLDLKLEFSDGTEIDVKFNGSDLAQTIRTDVKAKKINDLPIFLCSTDKNYMSFFDRTSIDLFDRKYKKETDFSSAEIKNEFIAFSNAYKALRGPMGVEEVLKRNVAQNDELVAVALELEKCKTPHEVVYLVNQFVIHANGVLLDEKLLSIRLGIDLEKSEGWGQLKTEILNAFKYEGILGDYYQRWWQDDILNWWKQMAGTSLKVLSADERVNFLRQHTGITQILPIQMPSSHTFDTFWYACRLSGLPLEASDGLRTIEMPRYAWQEPNYISLSYIQSEDRDRKAIVELLGANELKLFYDLEKQ</sequence>
<gene>
    <name evidence="1" type="ORF">ABV298_23985</name>
</gene>
<evidence type="ECO:0008006" key="2">
    <source>
        <dbReference type="Google" id="ProtNLM"/>
    </source>
</evidence>
<accession>A0AAU8FHG1</accession>
<dbReference type="RefSeq" id="WP_353718684.1">
    <property type="nucleotide sequence ID" value="NZ_CP159289.1"/>
</dbReference>
<dbReference type="AlphaFoldDB" id="A0AAU8FHG1"/>
<organism evidence="1">
    <name type="scientific">Dyadobacter sp. 676</name>
    <dbReference type="NCBI Taxonomy" id="3088362"/>
    <lineage>
        <taxon>Bacteria</taxon>
        <taxon>Pseudomonadati</taxon>
        <taxon>Bacteroidota</taxon>
        <taxon>Cytophagia</taxon>
        <taxon>Cytophagales</taxon>
        <taxon>Spirosomataceae</taxon>
        <taxon>Dyadobacter</taxon>
    </lineage>
</organism>
<protein>
    <recommendedName>
        <fullName evidence="2">Response regulator</fullName>
    </recommendedName>
</protein>